<feature type="domain" description="NADPH-dependent FMN reductase-like" evidence="5">
    <location>
        <begin position="1"/>
        <end position="145"/>
    </location>
</feature>
<dbReference type="PANTHER" id="PTHR43408">
    <property type="entry name" value="FMN REDUCTASE (NADPH)"/>
    <property type="match status" value="1"/>
</dbReference>
<evidence type="ECO:0000256" key="2">
    <source>
        <dbReference type="ARBA" id="ARBA00022643"/>
    </source>
</evidence>
<dbReference type="EMBL" id="CP063213">
    <property type="protein sequence ID" value="QOR46168.1"/>
    <property type="molecule type" value="Genomic_DNA"/>
</dbReference>
<evidence type="ECO:0000256" key="4">
    <source>
        <dbReference type="SAM" id="MobiDB-lite"/>
    </source>
</evidence>
<dbReference type="NCBIfam" id="TIGR04037">
    <property type="entry name" value="LLM_duo_CE1759"/>
    <property type="match status" value="1"/>
</dbReference>
<dbReference type="SUPFAM" id="SSF52218">
    <property type="entry name" value="Flavoproteins"/>
    <property type="match status" value="1"/>
</dbReference>
<evidence type="ECO:0000256" key="1">
    <source>
        <dbReference type="ARBA" id="ARBA00022630"/>
    </source>
</evidence>
<evidence type="ECO:0000313" key="6">
    <source>
        <dbReference type="EMBL" id="QOR46168.1"/>
    </source>
</evidence>
<organism evidence="6 7">
    <name type="scientific">Trueperella pecoris</name>
    <dbReference type="NCBI Taxonomy" id="2733571"/>
    <lineage>
        <taxon>Bacteria</taxon>
        <taxon>Bacillati</taxon>
        <taxon>Actinomycetota</taxon>
        <taxon>Actinomycetes</taxon>
        <taxon>Actinomycetales</taxon>
        <taxon>Actinomycetaceae</taxon>
        <taxon>Trueperella</taxon>
    </lineage>
</organism>
<keyword evidence="2" id="KW-0288">FMN</keyword>
<dbReference type="InterPro" id="IPR023932">
    <property type="entry name" value="CE1759_FMN_reduct"/>
</dbReference>
<feature type="compositionally biased region" description="Low complexity" evidence="4">
    <location>
        <begin position="219"/>
        <end position="261"/>
    </location>
</feature>
<dbReference type="InterPro" id="IPR005025">
    <property type="entry name" value="FMN_Rdtase-like_dom"/>
</dbReference>
<accession>A0A7M1QW43</accession>
<keyword evidence="7" id="KW-1185">Reference proteome</keyword>
<evidence type="ECO:0000313" key="7">
    <source>
        <dbReference type="Proteomes" id="UP000595053"/>
    </source>
</evidence>
<keyword evidence="3" id="KW-0560">Oxidoreductase</keyword>
<dbReference type="GO" id="GO:0016491">
    <property type="term" value="F:oxidoreductase activity"/>
    <property type="evidence" value="ECO:0007669"/>
    <property type="project" value="UniProtKB-KW"/>
</dbReference>
<dbReference type="RefSeq" id="WP_197551515.1">
    <property type="nucleotide sequence ID" value="NZ_CP063213.1"/>
</dbReference>
<proteinExistence type="predicted"/>
<reference evidence="6 7" key="1">
    <citation type="submission" date="2020-10" db="EMBL/GenBank/DDBJ databases">
        <title>Trueperella pecoris sp. nov. isolated from bovine and porcine specimens.</title>
        <authorList>
            <person name="Schoenecker L."/>
            <person name="Schnydrig P."/>
            <person name="Brodard I."/>
            <person name="Thomann A."/>
            <person name="Hemphill A."/>
            <person name="Rodriguez-Campos S."/>
            <person name="Perreten V."/>
            <person name="Jores J."/>
            <person name="Kittl S."/>
        </authorList>
    </citation>
    <scope>NUCLEOTIDE SEQUENCE [LARGE SCALE GENOMIC DNA]</scope>
    <source>
        <strain evidence="6 7">15A0121</strain>
    </source>
</reference>
<dbReference type="Gene3D" id="3.40.50.360">
    <property type="match status" value="1"/>
</dbReference>
<evidence type="ECO:0000259" key="5">
    <source>
        <dbReference type="Pfam" id="PF03358"/>
    </source>
</evidence>
<gene>
    <name evidence="6" type="ORF">INS88_02860</name>
</gene>
<evidence type="ECO:0000256" key="3">
    <source>
        <dbReference type="ARBA" id="ARBA00023002"/>
    </source>
</evidence>
<dbReference type="InterPro" id="IPR029039">
    <property type="entry name" value="Flavoprotein-like_sf"/>
</dbReference>
<feature type="compositionally biased region" description="Gly residues" evidence="4">
    <location>
        <begin position="185"/>
        <end position="204"/>
    </location>
</feature>
<keyword evidence="1" id="KW-0285">Flavoprotein</keyword>
<dbReference type="Proteomes" id="UP000595053">
    <property type="component" value="Chromosome"/>
</dbReference>
<sequence length="289" mass="29167">MKIAVVSASLSESSTTDQLGRAMAGALARKTQAETDVISLRELAHAITDNMLTGIPSPALEAAFDRVRSADAVIAVTPAYNASFSGLFKSFFDVLPLDYMRGKPVAIGATGGTPRHSLVTEHAIRPLLTYLHAFVVPTAVYAATEDFGAHAADSDGQGGASLASRIQRAANEILVTWQATGGRGAEPGFGGAGQAGINSGGGNAGRSQGSRAGGESVESQDSAARDSATSAAPSAATSAGGLDDASGPDAAASDLATASDLETASDQDDIKAAKAIFADFKSMDELFAS</sequence>
<dbReference type="PANTHER" id="PTHR43408:SF2">
    <property type="entry name" value="FMN REDUCTASE (NADPH)"/>
    <property type="match status" value="1"/>
</dbReference>
<dbReference type="Pfam" id="PF03358">
    <property type="entry name" value="FMN_red"/>
    <property type="match status" value="1"/>
</dbReference>
<dbReference type="AlphaFoldDB" id="A0A7M1QW43"/>
<name>A0A7M1QW43_9ACTO</name>
<dbReference type="InterPro" id="IPR051814">
    <property type="entry name" value="NAD(P)H-dep_FMN_reductase"/>
</dbReference>
<feature type="region of interest" description="Disordered" evidence="4">
    <location>
        <begin position="185"/>
        <end position="268"/>
    </location>
</feature>
<protein>
    <submittedName>
        <fullName evidence="6">NAD(P)H-dependent oxidoreductase</fullName>
    </submittedName>
</protein>